<name>A0A4Y9YED7_9APHY</name>
<feature type="compositionally biased region" description="Polar residues" evidence="1">
    <location>
        <begin position="463"/>
        <end position="473"/>
    </location>
</feature>
<feature type="region of interest" description="Disordered" evidence="1">
    <location>
        <begin position="421"/>
        <end position="526"/>
    </location>
</feature>
<proteinExistence type="predicted"/>
<keyword evidence="2" id="KW-1133">Transmembrane helix</keyword>
<evidence type="ECO:0000256" key="1">
    <source>
        <dbReference type="SAM" id="MobiDB-lite"/>
    </source>
</evidence>
<accession>A0A4Y9YED7</accession>
<keyword evidence="2" id="KW-0812">Transmembrane</keyword>
<feature type="compositionally biased region" description="Basic and acidic residues" evidence="1">
    <location>
        <begin position="421"/>
        <end position="431"/>
    </location>
</feature>
<feature type="region of interest" description="Disordered" evidence="1">
    <location>
        <begin position="348"/>
        <end position="367"/>
    </location>
</feature>
<dbReference type="Proteomes" id="UP000298390">
    <property type="component" value="Unassembled WGS sequence"/>
</dbReference>
<dbReference type="STRING" id="34475.A0A4Y9YED7"/>
<sequence>MAAFNVTLDDSSPLITYSPSNAWTDTPANDTTASLYFDSSLHTTSTKGATASFAFNGTGVWLYGGLRSNYGSYQLSVDGSKVASGSAKSTTTQLKRILGGTSGLRMGEHTVSLTNEGGGPVDIDSLVFETKAGTAGGKVLKTIIDDASTNVKYGPQSNSWSTTNGTSYYDKTLHYSATNGAYASLSFSGNAVAIYGTVDPTHANYTVTLDGVKSQPVKASNVRTFHTQTLLYFAQGLESKQHTITLTGNMGTNSSQYFDLDSFTVYGAAPNATSSSSSSGAPSSTASTNPTNNNNASNNGTISANTSNGSTLSQGSLIGIVVGSIAALLLLLLGLFFYMRRRRAQAKIGPRSAKPSTPSPGIPIQNPPDLEAAYDYALREKELSPEDLRPSIDIIGRPSADYYAPKTVTARLVAFPVRPSYDSDRTLRNERQPQPQPPPRNASRPDQVPTLVVHNPPPESSHVRTPSDASTVVNDEVELGLSEIILSPSKSQRRPPPSPRSPRPRPSREELRATQGSVLSYYYHDP</sequence>
<organism evidence="3 4">
    <name type="scientific">Rhodofomes roseus</name>
    <dbReference type="NCBI Taxonomy" id="34475"/>
    <lineage>
        <taxon>Eukaryota</taxon>
        <taxon>Fungi</taxon>
        <taxon>Dikarya</taxon>
        <taxon>Basidiomycota</taxon>
        <taxon>Agaricomycotina</taxon>
        <taxon>Agaricomycetes</taxon>
        <taxon>Polyporales</taxon>
        <taxon>Rhodofomes</taxon>
    </lineage>
</organism>
<evidence type="ECO:0000313" key="4">
    <source>
        <dbReference type="Proteomes" id="UP000298390"/>
    </source>
</evidence>
<feature type="region of interest" description="Disordered" evidence="1">
    <location>
        <begin position="273"/>
        <end position="302"/>
    </location>
</feature>
<protein>
    <recommendedName>
        <fullName evidence="5">Transmembrane protein</fullName>
    </recommendedName>
</protein>
<feature type="transmembrane region" description="Helical" evidence="2">
    <location>
        <begin position="317"/>
        <end position="338"/>
    </location>
</feature>
<dbReference type="EMBL" id="SEKV01000248">
    <property type="protein sequence ID" value="TFY60552.1"/>
    <property type="molecule type" value="Genomic_DNA"/>
</dbReference>
<reference evidence="3 4" key="1">
    <citation type="submission" date="2019-01" db="EMBL/GenBank/DDBJ databases">
        <title>Genome sequencing of the rare red list fungi Fomitopsis rosea.</title>
        <authorList>
            <person name="Buettner E."/>
            <person name="Kellner H."/>
        </authorList>
    </citation>
    <scope>NUCLEOTIDE SEQUENCE [LARGE SCALE GENOMIC DNA]</scope>
    <source>
        <strain evidence="3 4">DSM 105464</strain>
    </source>
</reference>
<dbReference type="AlphaFoldDB" id="A0A4Y9YED7"/>
<keyword evidence="2" id="KW-0472">Membrane</keyword>
<evidence type="ECO:0000256" key="2">
    <source>
        <dbReference type="SAM" id="Phobius"/>
    </source>
</evidence>
<dbReference type="Gene3D" id="2.60.120.260">
    <property type="entry name" value="Galactose-binding domain-like"/>
    <property type="match status" value="2"/>
</dbReference>
<evidence type="ECO:0008006" key="5">
    <source>
        <dbReference type="Google" id="ProtNLM"/>
    </source>
</evidence>
<evidence type="ECO:0000313" key="3">
    <source>
        <dbReference type="EMBL" id="TFY60552.1"/>
    </source>
</evidence>
<comment type="caution">
    <text evidence="3">The sequence shown here is derived from an EMBL/GenBank/DDBJ whole genome shotgun (WGS) entry which is preliminary data.</text>
</comment>
<gene>
    <name evidence="3" type="ORF">EVJ58_g5079</name>
</gene>